<reference evidence="2 3" key="1">
    <citation type="journal article" date="2019" name="Nat. Ecol. Evol.">
        <title>Megaphylogeny resolves global patterns of mushroom evolution.</title>
        <authorList>
            <person name="Varga T."/>
            <person name="Krizsan K."/>
            <person name="Foldi C."/>
            <person name="Dima B."/>
            <person name="Sanchez-Garcia M."/>
            <person name="Sanchez-Ramirez S."/>
            <person name="Szollosi G.J."/>
            <person name="Szarkandi J.G."/>
            <person name="Papp V."/>
            <person name="Albert L."/>
            <person name="Andreopoulos W."/>
            <person name="Angelini C."/>
            <person name="Antonin V."/>
            <person name="Barry K.W."/>
            <person name="Bougher N.L."/>
            <person name="Buchanan P."/>
            <person name="Buyck B."/>
            <person name="Bense V."/>
            <person name="Catcheside P."/>
            <person name="Chovatia M."/>
            <person name="Cooper J."/>
            <person name="Damon W."/>
            <person name="Desjardin D."/>
            <person name="Finy P."/>
            <person name="Geml J."/>
            <person name="Haridas S."/>
            <person name="Hughes K."/>
            <person name="Justo A."/>
            <person name="Karasinski D."/>
            <person name="Kautmanova I."/>
            <person name="Kiss B."/>
            <person name="Kocsube S."/>
            <person name="Kotiranta H."/>
            <person name="LaButti K.M."/>
            <person name="Lechner B.E."/>
            <person name="Liimatainen K."/>
            <person name="Lipzen A."/>
            <person name="Lukacs Z."/>
            <person name="Mihaltcheva S."/>
            <person name="Morgado L.N."/>
            <person name="Niskanen T."/>
            <person name="Noordeloos M.E."/>
            <person name="Ohm R.A."/>
            <person name="Ortiz-Santana B."/>
            <person name="Ovrebo C."/>
            <person name="Racz N."/>
            <person name="Riley R."/>
            <person name="Savchenko A."/>
            <person name="Shiryaev A."/>
            <person name="Soop K."/>
            <person name="Spirin V."/>
            <person name="Szebenyi C."/>
            <person name="Tomsovsky M."/>
            <person name="Tulloss R.E."/>
            <person name="Uehling J."/>
            <person name="Grigoriev I.V."/>
            <person name="Vagvolgyi C."/>
            <person name="Papp T."/>
            <person name="Martin F.M."/>
            <person name="Miettinen O."/>
            <person name="Hibbett D.S."/>
            <person name="Nagy L.G."/>
        </authorList>
    </citation>
    <scope>NUCLEOTIDE SEQUENCE [LARGE SCALE GENOMIC DNA]</scope>
    <source>
        <strain evidence="2 3">CBS 962.96</strain>
    </source>
</reference>
<keyword evidence="1" id="KW-1133">Transmembrane helix</keyword>
<feature type="non-terminal residue" evidence="2">
    <location>
        <position position="1"/>
    </location>
</feature>
<keyword evidence="3" id="KW-1185">Reference proteome</keyword>
<dbReference type="AlphaFoldDB" id="A0A4S8KPD5"/>
<name>A0A4S8KPD5_DENBC</name>
<feature type="transmembrane region" description="Helical" evidence="1">
    <location>
        <begin position="6"/>
        <end position="27"/>
    </location>
</feature>
<dbReference type="EMBL" id="ML180420">
    <property type="protein sequence ID" value="THU77499.1"/>
    <property type="molecule type" value="Genomic_DNA"/>
</dbReference>
<keyword evidence="1" id="KW-0472">Membrane</keyword>
<keyword evidence="1" id="KW-0812">Transmembrane</keyword>
<feature type="non-terminal residue" evidence="2">
    <location>
        <position position="116"/>
    </location>
</feature>
<proteinExistence type="predicted"/>
<protein>
    <submittedName>
        <fullName evidence="2">Uncharacterized protein</fullName>
    </submittedName>
</protein>
<sequence length="116" mass="13095">AFTTLLALNHVAIVLHLSATVTSFILIDRIGELDLYASRYSILDSQGRVVADTTEILRHYGVSSTWKRHWFLALGTGVFCSSAVIIFYIWVYEESVIQILITCQTRLLVLSLLLCF</sequence>
<feature type="transmembrane region" description="Helical" evidence="1">
    <location>
        <begin position="70"/>
        <end position="90"/>
    </location>
</feature>
<dbReference type="OrthoDB" id="3225366at2759"/>
<accession>A0A4S8KPD5</accession>
<dbReference type="Proteomes" id="UP000297245">
    <property type="component" value="Unassembled WGS sequence"/>
</dbReference>
<gene>
    <name evidence="2" type="ORF">K435DRAFT_587342</name>
</gene>
<evidence type="ECO:0000313" key="3">
    <source>
        <dbReference type="Proteomes" id="UP000297245"/>
    </source>
</evidence>
<evidence type="ECO:0000313" key="2">
    <source>
        <dbReference type="EMBL" id="THU77499.1"/>
    </source>
</evidence>
<organism evidence="2 3">
    <name type="scientific">Dendrothele bispora (strain CBS 962.96)</name>
    <dbReference type="NCBI Taxonomy" id="1314807"/>
    <lineage>
        <taxon>Eukaryota</taxon>
        <taxon>Fungi</taxon>
        <taxon>Dikarya</taxon>
        <taxon>Basidiomycota</taxon>
        <taxon>Agaricomycotina</taxon>
        <taxon>Agaricomycetes</taxon>
        <taxon>Agaricomycetidae</taxon>
        <taxon>Agaricales</taxon>
        <taxon>Agaricales incertae sedis</taxon>
        <taxon>Dendrothele</taxon>
    </lineage>
</organism>
<evidence type="ECO:0000256" key="1">
    <source>
        <dbReference type="SAM" id="Phobius"/>
    </source>
</evidence>